<evidence type="ECO:0000256" key="1">
    <source>
        <dbReference type="SAM" id="MobiDB-lite"/>
    </source>
</evidence>
<feature type="transmembrane region" description="Helical" evidence="2">
    <location>
        <begin position="137"/>
        <end position="160"/>
    </location>
</feature>
<keyword evidence="2" id="KW-1133">Transmembrane helix</keyword>
<reference evidence="3 4" key="2">
    <citation type="journal article" date="2017" name="Nature">
        <title>The Apostasia genome and the evolution of orchids.</title>
        <authorList>
            <person name="Zhang G.Q."/>
            <person name="Liu K.W."/>
            <person name="Li Z."/>
            <person name="Lohaus R."/>
            <person name="Hsiao Y.Y."/>
            <person name="Niu S.C."/>
            <person name="Wang J.Y."/>
            <person name="Lin Y.C."/>
            <person name="Xu Q."/>
            <person name="Chen L.J."/>
            <person name="Yoshida K."/>
            <person name="Fujiwara S."/>
            <person name="Wang Z.W."/>
            <person name="Zhang Y.Q."/>
            <person name="Mitsuda N."/>
            <person name="Wang M."/>
            <person name="Liu G.H."/>
            <person name="Pecoraro L."/>
            <person name="Huang H.X."/>
            <person name="Xiao X.J."/>
            <person name="Lin M."/>
            <person name="Wu X.Y."/>
            <person name="Wu W.L."/>
            <person name="Chen Y.Y."/>
            <person name="Chang S.B."/>
            <person name="Sakamoto S."/>
            <person name="Ohme-Takagi M."/>
            <person name="Yagi M."/>
            <person name="Zeng S.J."/>
            <person name="Shen C.Y."/>
            <person name="Yeh C.M."/>
            <person name="Luo Y.B."/>
            <person name="Tsai W.C."/>
            <person name="Van de Peer Y."/>
            <person name="Liu Z.J."/>
        </authorList>
    </citation>
    <scope>NUCLEOTIDE SEQUENCE [LARGE SCALE GENOMIC DNA]</scope>
    <source>
        <tissue evidence="3">The whole plant</tissue>
    </source>
</reference>
<evidence type="ECO:0000256" key="2">
    <source>
        <dbReference type="SAM" id="Phobius"/>
    </source>
</evidence>
<feature type="region of interest" description="Disordered" evidence="1">
    <location>
        <begin position="1"/>
        <end position="48"/>
    </location>
</feature>
<accession>A0A2I0V955</accession>
<sequence>MAKQRKPNLPLLSTSDTELSQKDNRPSMRNISRKKNTCRKNQNPRRNGRKWDFQRRHWRFTWERKDCSFGSISWPTTSFQNRTEFALDLIHELETSSDGTGTKPLVEFYRSWQSLKLSPGRRNLLGICSVLLGTTRYLLGICSVLLGFCSVFAVFCRLSLGRSFRCESRQAA</sequence>
<keyword evidence="4" id="KW-1185">Reference proteome</keyword>
<protein>
    <submittedName>
        <fullName evidence="3">ABC transporter G family member 2</fullName>
    </submittedName>
</protein>
<evidence type="ECO:0000313" key="4">
    <source>
        <dbReference type="Proteomes" id="UP000233837"/>
    </source>
</evidence>
<dbReference type="EMBL" id="KZ504034">
    <property type="protein sequence ID" value="PKU59945.1"/>
    <property type="molecule type" value="Genomic_DNA"/>
</dbReference>
<feature type="compositionally biased region" description="Basic residues" evidence="1">
    <location>
        <begin position="31"/>
        <end position="48"/>
    </location>
</feature>
<dbReference type="STRING" id="906689.A0A2I0V955"/>
<dbReference type="AlphaFoldDB" id="A0A2I0V955"/>
<keyword evidence="2" id="KW-0472">Membrane</keyword>
<reference evidence="3 4" key="1">
    <citation type="journal article" date="2016" name="Sci. Rep.">
        <title>The Dendrobium catenatum Lindl. genome sequence provides insights into polysaccharide synthase, floral development and adaptive evolution.</title>
        <authorList>
            <person name="Zhang G.Q."/>
            <person name="Xu Q."/>
            <person name="Bian C."/>
            <person name="Tsai W.C."/>
            <person name="Yeh C.M."/>
            <person name="Liu K.W."/>
            <person name="Yoshida K."/>
            <person name="Zhang L.S."/>
            <person name="Chang S.B."/>
            <person name="Chen F."/>
            <person name="Shi Y."/>
            <person name="Su Y.Y."/>
            <person name="Zhang Y.Q."/>
            <person name="Chen L.J."/>
            <person name="Yin Y."/>
            <person name="Lin M."/>
            <person name="Huang H."/>
            <person name="Deng H."/>
            <person name="Wang Z.W."/>
            <person name="Zhu S.L."/>
            <person name="Zhao X."/>
            <person name="Deng C."/>
            <person name="Niu S.C."/>
            <person name="Huang J."/>
            <person name="Wang M."/>
            <person name="Liu G.H."/>
            <person name="Yang H.J."/>
            <person name="Xiao X.J."/>
            <person name="Hsiao Y.Y."/>
            <person name="Wu W.L."/>
            <person name="Chen Y.Y."/>
            <person name="Mitsuda N."/>
            <person name="Ohme-Takagi M."/>
            <person name="Luo Y.B."/>
            <person name="Van de Peer Y."/>
            <person name="Liu Z.J."/>
        </authorList>
    </citation>
    <scope>NUCLEOTIDE SEQUENCE [LARGE SCALE GENOMIC DNA]</scope>
    <source>
        <tissue evidence="3">The whole plant</tissue>
    </source>
</reference>
<proteinExistence type="predicted"/>
<dbReference type="Proteomes" id="UP000233837">
    <property type="component" value="Unassembled WGS sequence"/>
</dbReference>
<name>A0A2I0V955_9ASPA</name>
<keyword evidence="2" id="KW-0812">Transmembrane</keyword>
<gene>
    <name evidence="3" type="primary">ABCG2</name>
    <name evidence="3" type="ORF">MA16_Dca026375</name>
</gene>
<evidence type="ECO:0000313" key="3">
    <source>
        <dbReference type="EMBL" id="PKU59945.1"/>
    </source>
</evidence>
<organism evidence="3 4">
    <name type="scientific">Dendrobium catenatum</name>
    <dbReference type="NCBI Taxonomy" id="906689"/>
    <lineage>
        <taxon>Eukaryota</taxon>
        <taxon>Viridiplantae</taxon>
        <taxon>Streptophyta</taxon>
        <taxon>Embryophyta</taxon>
        <taxon>Tracheophyta</taxon>
        <taxon>Spermatophyta</taxon>
        <taxon>Magnoliopsida</taxon>
        <taxon>Liliopsida</taxon>
        <taxon>Asparagales</taxon>
        <taxon>Orchidaceae</taxon>
        <taxon>Epidendroideae</taxon>
        <taxon>Malaxideae</taxon>
        <taxon>Dendrobiinae</taxon>
        <taxon>Dendrobium</taxon>
    </lineage>
</organism>